<organism evidence="11 12">
    <name type="scientific">Metallococcus carri</name>
    <dbReference type="NCBI Taxonomy" id="1656884"/>
    <lineage>
        <taxon>Bacteria</taxon>
        <taxon>Bacillati</taxon>
        <taxon>Actinomycetota</taxon>
        <taxon>Actinomycetes</taxon>
        <taxon>Micrococcales</taxon>
        <taxon>Dermacoccaceae</taxon>
        <taxon>Metallococcus</taxon>
    </lineage>
</organism>
<evidence type="ECO:0000259" key="10">
    <source>
        <dbReference type="Pfam" id="PF19040"/>
    </source>
</evidence>
<dbReference type="EMBL" id="JAAOIV010000002">
    <property type="protein sequence ID" value="NHN54960.1"/>
    <property type="molecule type" value="Genomic_DNA"/>
</dbReference>
<sequence>MNQARRPRHVPALDGVRGVDMMLFMAYHFGVTALQGAWVAVNLFFALSGFLIVRLLTQERSVWGEIRILEFYRRRARRLLPALFVLLAAVITYCFFVAEDELKAGLRGDVLATLAYVMNWRLVLTDNQYFAEWGTPSMLKHAWTLAVEEQFYLVVPFLVLLLFRYVRTRRDRALILLGLAVASALWTRQVGVADQAAQAHAYYGTDVRVQTLLVGAAAGLWFAPNRSGTRPRPLPRPLVLALGWGGLAFYAWAFVGVRPYAGWMYYDGGLLLSSLLAAGLVVACADTRPGLLQTILGWRPLAYLGRLSYGLYLWHWPIRIALARATPTWPVWAHVVVGMAITITIAVASWELLEKKVIAGGLRAIVGRRNGRLRSRALAIGCTVALAAAAMATTSTARAGTGVNTPAASWVIGYPKLVPGQPTYTAPTTPVRVTVFGDSVPFLLQRYFPYRNFPGFTVDNLAVPGCDLMDQTIEYPPPLPPPTNDPKCTAAKRNLATTLARQPGSDVILFASPLLAFPHRINGTTVWWTDPSYPAAVSATFDRYLAAARAAGKRLQVVNVPCRPLSKLVPPDVATAMRSRPGLIEEGEDPRHTNGLVASWAARNKVPLIDLRGAVCGAGPRSSVDGIELYGDGIHFSPAATPMVWGWLAPKIIANVEAGR</sequence>
<feature type="transmembrane region" description="Helical" evidence="8">
    <location>
        <begin position="373"/>
        <end position="392"/>
    </location>
</feature>
<feature type="transmembrane region" description="Helical" evidence="8">
    <location>
        <begin position="173"/>
        <end position="189"/>
    </location>
</feature>
<dbReference type="RefSeq" id="WP_166193546.1">
    <property type="nucleotide sequence ID" value="NZ_JAAOIV010000002.1"/>
</dbReference>
<dbReference type="Gene3D" id="3.40.50.1110">
    <property type="entry name" value="SGNH hydrolase"/>
    <property type="match status" value="1"/>
</dbReference>
<keyword evidence="7 11" id="KW-0012">Acyltransferase</keyword>
<feature type="transmembrane region" description="Helical" evidence="8">
    <location>
        <begin position="263"/>
        <end position="284"/>
    </location>
</feature>
<accession>A0A967E989</accession>
<dbReference type="AlphaFoldDB" id="A0A967E989"/>
<feature type="transmembrane region" description="Helical" evidence="8">
    <location>
        <begin position="296"/>
        <end position="316"/>
    </location>
</feature>
<evidence type="ECO:0000256" key="3">
    <source>
        <dbReference type="ARBA" id="ARBA00022679"/>
    </source>
</evidence>
<evidence type="ECO:0000256" key="6">
    <source>
        <dbReference type="ARBA" id="ARBA00023136"/>
    </source>
</evidence>
<dbReference type="PANTHER" id="PTHR23028:SF53">
    <property type="entry name" value="ACYL_TRANSF_3 DOMAIN-CONTAINING PROTEIN"/>
    <property type="match status" value="1"/>
</dbReference>
<evidence type="ECO:0000256" key="1">
    <source>
        <dbReference type="ARBA" id="ARBA00004651"/>
    </source>
</evidence>
<feature type="transmembrane region" description="Helical" evidence="8">
    <location>
        <begin position="237"/>
        <end position="257"/>
    </location>
</feature>
<proteinExistence type="predicted"/>
<evidence type="ECO:0000256" key="8">
    <source>
        <dbReference type="SAM" id="Phobius"/>
    </source>
</evidence>
<protein>
    <submittedName>
        <fullName evidence="11">Acyltransferase</fullName>
    </submittedName>
</protein>
<keyword evidence="5 8" id="KW-1133">Transmembrane helix</keyword>
<name>A0A967E989_9MICO</name>
<dbReference type="Proteomes" id="UP000744769">
    <property type="component" value="Unassembled WGS sequence"/>
</dbReference>
<dbReference type="InterPro" id="IPR050879">
    <property type="entry name" value="Acyltransferase_3"/>
</dbReference>
<gene>
    <name evidence="11" type="ORF">G9U51_04060</name>
</gene>
<comment type="caution">
    <text evidence="11">The sequence shown here is derived from an EMBL/GenBank/DDBJ whole genome shotgun (WGS) entry which is preliminary data.</text>
</comment>
<reference evidence="11" key="1">
    <citation type="submission" date="2020-03" db="EMBL/GenBank/DDBJ databases">
        <title>Draft sequencing of Calidifontibacter sp. DB0510.</title>
        <authorList>
            <person name="Kim D.-U."/>
        </authorList>
    </citation>
    <scope>NUCLEOTIDE SEQUENCE</scope>
    <source>
        <strain evidence="11">DB0510</strain>
    </source>
</reference>
<dbReference type="InterPro" id="IPR002656">
    <property type="entry name" value="Acyl_transf_3_dom"/>
</dbReference>
<dbReference type="InterPro" id="IPR036514">
    <property type="entry name" value="SGNH_hydro_sf"/>
</dbReference>
<evidence type="ECO:0000313" key="12">
    <source>
        <dbReference type="Proteomes" id="UP000744769"/>
    </source>
</evidence>
<feature type="transmembrane region" description="Helical" evidence="8">
    <location>
        <begin position="331"/>
        <end position="353"/>
    </location>
</feature>
<dbReference type="PANTHER" id="PTHR23028">
    <property type="entry name" value="ACETYLTRANSFERASE"/>
    <property type="match status" value="1"/>
</dbReference>
<evidence type="ECO:0000256" key="7">
    <source>
        <dbReference type="ARBA" id="ARBA00023315"/>
    </source>
</evidence>
<dbReference type="GO" id="GO:0016747">
    <property type="term" value="F:acyltransferase activity, transferring groups other than amino-acyl groups"/>
    <property type="evidence" value="ECO:0007669"/>
    <property type="project" value="InterPro"/>
</dbReference>
<evidence type="ECO:0000256" key="5">
    <source>
        <dbReference type="ARBA" id="ARBA00022989"/>
    </source>
</evidence>
<keyword evidence="3" id="KW-0808">Transferase</keyword>
<keyword evidence="4 8" id="KW-0812">Transmembrane</keyword>
<feature type="transmembrane region" description="Helical" evidence="8">
    <location>
        <begin position="78"/>
        <end position="98"/>
    </location>
</feature>
<keyword evidence="6 8" id="KW-0472">Membrane</keyword>
<dbReference type="Pfam" id="PF19040">
    <property type="entry name" value="SGNH"/>
    <property type="match status" value="1"/>
</dbReference>
<dbReference type="GO" id="GO:0005886">
    <property type="term" value="C:plasma membrane"/>
    <property type="evidence" value="ECO:0007669"/>
    <property type="project" value="UniProtKB-SubCell"/>
</dbReference>
<evidence type="ECO:0000313" key="11">
    <source>
        <dbReference type="EMBL" id="NHN54960.1"/>
    </source>
</evidence>
<keyword evidence="2" id="KW-1003">Cell membrane</keyword>
<comment type="subcellular location">
    <subcellularLocation>
        <location evidence="1">Cell membrane</location>
        <topology evidence="1">Multi-pass membrane protein</topology>
    </subcellularLocation>
</comment>
<evidence type="ECO:0000259" key="9">
    <source>
        <dbReference type="Pfam" id="PF01757"/>
    </source>
</evidence>
<dbReference type="Pfam" id="PF01757">
    <property type="entry name" value="Acyl_transf_3"/>
    <property type="match status" value="1"/>
</dbReference>
<evidence type="ECO:0000256" key="4">
    <source>
        <dbReference type="ARBA" id="ARBA00022692"/>
    </source>
</evidence>
<feature type="domain" description="Acyltransferase 3" evidence="9">
    <location>
        <begin position="11"/>
        <end position="349"/>
    </location>
</feature>
<feature type="transmembrane region" description="Helical" evidence="8">
    <location>
        <begin position="150"/>
        <end position="166"/>
    </location>
</feature>
<evidence type="ECO:0000256" key="2">
    <source>
        <dbReference type="ARBA" id="ARBA00022475"/>
    </source>
</evidence>
<dbReference type="GO" id="GO:0009103">
    <property type="term" value="P:lipopolysaccharide biosynthetic process"/>
    <property type="evidence" value="ECO:0007669"/>
    <property type="project" value="TreeGrafter"/>
</dbReference>
<feature type="domain" description="SGNH" evidence="10">
    <location>
        <begin position="430"/>
        <end position="640"/>
    </location>
</feature>
<dbReference type="InterPro" id="IPR043968">
    <property type="entry name" value="SGNH"/>
</dbReference>
<dbReference type="SUPFAM" id="SSF52266">
    <property type="entry name" value="SGNH hydrolase"/>
    <property type="match status" value="1"/>
</dbReference>
<keyword evidence="12" id="KW-1185">Reference proteome</keyword>
<feature type="transmembrane region" description="Helical" evidence="8">
    <location>
        <begin position="209"/>
        <end position="225"/>
    </location>
</feature>
<feature type="transmembrane region" description="Helical" evidence="8">
    <location>
        <begin position="36"/>
        <end position="57"/>
    </location>
</feature>